<protein>
    <submittedName>
        <fullName evidence="7">Amino acid transporter</fullName>
    </submittedName>
</protein>
<dbReference type="GO" id="GO:0015171">
    <property type="term" value="F:amino acid transmembrane transporter activity"/>
    <property type="evidence" value="ECO:0007669"/>
    <property type="project" value="TreeGrafter"/>
</dbReference>
<accession>A0A501WMS4</accession>
<comment type="caution">
    <text evidence="7">The sequence shown here is derived from an EMBL/GenBank/DDBJ whole genome shotgun (WGS) entry which is preliminary data.</text>
</comment>
<dbReference type="OrthoDB" id="5638726at2"/>
<feature type="transmembrane region" description="Helical" evidence="6">
    <location>
        <begin position="180"/>
        <end position="201"/>
    </location>
</feature>
<sequence>MSLSALFAGFTTGAGLIIAIGSQNAFVLRQGLLRQHVGVLVLITSLSDILLISLGVAGMGALIQQLPSLLAFFQYGGALFLGWYGVSAAKRAWRGTEVLEASENSTSSLRKAVLTCLAFTFLNPHVYLDTMVLLGSLSTHYSGDGRTAFGLGACLASIVWFVCLGYGARLLRPIFNNPNAWRVLDGVIAVIMLGLSVVMLTSQL</sequence>
<evidence type="ECO:0000256" key="3">
    <source>
        <dbReference type="ARBA" id="ARBA00022692"/>
    </source>
</evidence>
<evidence type="ECO:0000256" key="5">
    <source>
        <dbReference type="ARBA" id="ARBA00023136"/>
    </source>
</evidence>
<evidence type="ECO:0000313" key="8">
    <source>
        <dbReference type="Proteomes" id="UP000315901"/>
    </source>
</evidence>
<proteinExistence type="predicted"/>
<dbReference type="InterPro" id="IPR001123">
    <property type="entry name" value="LeuE-type"/>
</dbReference>
<name>A0A501WMS4_9GAMM</name>
<evidence type="ECO:0000256" key="1">
    <source>
        <dbReference type="ARBA" id="ARBA00004651"/>
    </source>
</evidence>
<comment type="subcellular location">
    <subcellularLocation>
        <location evidence="1">Cell membrane</location>
        <topology evidence="1">Multi-pass membrane protein</topology>
    </subcellularLocation>
</comment>
<dbReference type="Proteomes" id="UP000315901">
    <property type="component" value="Unassembled WGS sequence"/>
</dbReference>
<dbReference type="RefSeq" id="WP_140590005.1">
    <property type="nucleotide sequence ID" value="NZ_VFRR01000031.1"/>
</dbReference>
<dbReference type="AlphaFoldDB" id="A0A501WMS4"/>
<gene>
    <name evidence="7" type="ORF">FJM67_13210</name>
</gene>
<keyword evidence="3 6" id="KW-0812">Transmembrane</keyword>
<evidence type="ECO:0000313" key="7">
    <source>
        <dbReference type="EMBL" id="TPE48587.1"/>
    </source>
</evidence>
<keyword evidence="5 6" id="KW-0472">Membrane</keyword>
<reference evidence="7 8" key="1">
    <citation type="submission" date="2019-06" db="EMBL/GenBank/DDBJ databases">
        <title>A novel bacterium of genus Marinomonas, isolated from coastal sand.</title>
        <authorList>
            <person name="Huang H."/>
            <person name="Mo K."/>
            <person name="Hu Y."/>
        </authorList>
    </citation>
    <scope>NUCLEOTIDE SEQUENCE [LARGE SCALE GENOMIC DNA]</scope>
    <source>
        <strain evidence="7 8">HB171799</strain>
    </source>
</reference>
<keyword evidence="2" id="KW-1003">Cell membrane</keyword>
<evidence type="ECO:0000256" key="4">
    <source>
        <dbReference type="ARBA" id="ARBA00022989"/>
    </source>
</evidence>
<dbReference type="PANTHER" id="PTHR30086:SF20">
    <property type="entry name" value="ARGININE EXPORTER PROTEIN ARGO-RELATED"/>
    <property type="match status" value="1"/>
</dbReference>
<keyword evidence="8" id="KW-1185">Reference proteome</keyword>
<dbReference type="EMBL" id="VFRR01000031">
    <property type="protein sequence ID" value="TPE48587.1"/>
    <property type="molecule type" value="Genomic_DNA"/>
</dbReference>
<dbReference type="GO" id="GO:0005886">
    <property type="term" value="C:plasma membrane"/>
    <property type="evidence" value="ECO:0007669"/>
    <property type="project" value="UniProtKB-SubCell"/>
</dbReference>
<feature type="transmembrane region" description="Helical" evidence="6">
    <location>
        <begin position="39"/>
        <end position="63"/>
    </location>
</feature>
<feature type="transmembrane region" description="Helical" evidence="6">
    <location>
        <begin position="6"/>
        <end position="27"/>
    </location>
</feature>
<feature type="transmembrane region" description="Helical" evidence="6">
    <location>
        <begin position="109"/>
        <end position="128"/>
    </location>
</feature>
<feature type="transmembrane region" description="Helical" evidence="6">
    <location>
        <begin position="69"/>
        <end position="89"/>
    </location>
</feature>
<organism evidence="7 8">
    <name type="scientific">Maribrevibacterium harenarium</name>
    <dbReference type="NCBI Taxonomy" id="2589817"/>
    <lineage>
        <taxon>Bacteria</taxon>
        <taxon>Pseudomonadati</taxon>
        <taxon>Pseudomonadota</taxon>
        <taxon>Gammaproteobacteria</taxon>
        <taxon>Oceanospirillales</taxon>
        <taxon>Oceanospirillaceae</taxon>
        <taxon>Maribrevibacterium</taxon>
    </lineage>
</organism>
<evidence type="ECO:0000256" key="6">
    <source>
        <dbReference type="SAM" id="Phobius"/>
    </source>
</evidence>
<dbReference type="PANTHER" id="PTHR30086">
    <property type="entry name" value="ARGININE EXPORTER PROTEIN ARGO"/>
    <property type="match status" value="1"/>
</dbReference>
<keyword evidence="4 6" id="KW-1133">Transmembrane helix</keyword>
<feature type="transmembrane region" description="Helical" evidence="6">
    <location>
        <begin position="148"/>
        <end position="168"/>
    </location>
</feature>
<evidence type="ECO:0000256" key="2">
    <source>
        <dbReference type="ARBA" id="ARBA00022475"/>
    </source>
</evidence>
<dbReference type="Pfam" id="PF01810">
    <property type="entry name" value="LysE"/>
    <property type="match status" value="1"/>
</dbReference>